<reference evidence="4" key="2">
    <citation type="journal article" date="2013" name="Nat. Commun.">
        <title>Genome of the Chinese tree shrew.</title>
        <authorList>
            <person name="Fan Y."/>
            <person name="Huang Z.Y."/>
            <person name="Cao C.C."/>
            <person name="Chen C.S."/>
            <person name="Chen Y.X."/>
            <person name="Fan D.D."/>
            <person name="He J."/>
            <person name="Hou H.L."/>
            <person name="Hu L."/>
            <person name="Hu X.T."/>
            <person name="Jiang X.T."/>
            <person name="Lai R."/>
            <person name="Lang Y.S."/>
            <person name="Liang B."/>
            <person name="Liao S.G."/>
            <person name="Mu D."/>
            <person name="Ma Y.Y."/>
            <person name="Niu Y.Y."/>
            <person name="Sun X.Q."/>
            <person name="Xia J.Q."/>
            <person name="Xiao J."/>
            <person name="Xiong Z.Q."/>
            <person name="Xu L."/>
            <person name="Yang L."/>
            <person name="Zhang Y."/>
            <person name="Zhao W."/>
            <person name="Zhao X.D."/>
            <person name="Zheng Y.T."/>
            <person name="Zhou J.M."/>
            <person name="Zhu Y.B."/>
            <person name="Zhang G.J."/>
            <person name="Wang J."/>
            <person name="Yao Y.G."/>
        </authorList>
    </citation>
    <scope>NUCLEOTIDE SEQUENCE [LARGE SCALE GENOMIC DNA]</scope>
</reference>
<keyword evidence="4" id="KW-1185">Reference proteome</keyword>
<feature type="domain" description="Large ribosomal subunit protein uL30-like ferredoxin-like fold" evidence="2">
    <location>
        <begin position="43"/>
        <end position="78"/>
    </location>
</feature>
<proteinExistence type="predicted"/>
<evidence type="ECO:0000313" key="4">
    <source>
        <dbReference type="Proteomes" id="UP000011518"/>
    </source>
</evidence>
<accession>L9L6Q8</accession>
<reference evidence="4" key="1">
    <citation type="submission" date="2012-07" db="EMBL/GenBank/DDBJ databases">
        <title>Genome of the Chinese tree shrew, a rising model animal genetically related to primates.</title>
        <authorList>
            <person name="Zhang G."/>
            <person name="Fan Y."/>
            <person name="Yao Y."/>
            <person name="Huang Z."/>
        </authorList>
    </citation>
    <scope>NUCLEOTIDE SEQUENCE [LARGE SCALE GENOMIC DNA]</scope>
</reference>
<dbReference type="STRING" id="246437.L9L6Q8"/>
<dbReference type="Proteomes" id="UP000011518">
    <property type="component" value="Unassembled WGS sequence"/>
</dbReference>
<protein>
    <submittedName>
        <fullName evidence="3">GDP-mannose 4,6 dehydratase</fullName>
    </submittedName>
</protein>
<evidence type="ECO:0000256" key="1">
    <source>
        <dbReference type="SAM" id="MobiDB-lite"/>
    </source>
</evidence>
<feature type="region of interest" description="Disordered" evidence="1">
    <location>
        <begin position="1"/>
        <end position="21"/>
    </location>
</feature>
<evidence type="ECO:0000259" key="2">
    <source>
        <dbReference type="Pfam" id="PF00327"/>
    </source>
</evidence>
<dbReference type="eggNOG" id="KOG1372">
    <property type="taxonomic scope" value="Eukaryota"/>
</dbReference>
<dbReference type="AlphaFoldDB" id="L9L6Q8"/>
<dbReference type="Pfam" id="PF00327">
    <property type="entry name" value="Ribosomal_L30"/>
    <property type="match status" value="1"/>
</dbReference>
<organism evidence="3 4">
    <name type="scientific">Tupaia chinensis</name>
    <name type="common">Chinese tree shrew</name>
    <name type="synonym">Tupaia belangeri chinensis</name>
    <dbReference type="NCBI Taxonomy" id="246437"/>
    <lineage>
        <taxon>Eukaryota</taxon>
        <taxon>Metazoa</taxon>
        <taxon>Chordata</taxon>
        <taxon>Craniata</taxon>
        <taxon>Vertebrata</taxon>
        <taxon>Euteleostomi</taxon>
        <taxon>Mammalia</taxon>
        <taxon>Eutheria</taxon>
        <taxon>Euarchontoglires</taxon>
        <taxon>Scandentia</taxon>
        <taxon>Tupaiidae</taxon>
        <taxon>Tupaia</taxon>
    </lineage>
</organism>
<name>L9L6Q8_TUPCH</name>
<dbReference type="InParanoid" id="L9L6Q8"/>
<dbReference type="EMBL" id="KB320499">
    <property type="protein sequence ID" value="ELW70334.1"/>
    <property type="molecule type" value="Genomic_DNA"/>
</dbReference>
<evidence type="ECO:0000313" key="3">
    <source>
        <dbReference type="EMBL" id="ELW70334.1"/>
    </source>
</evidence>
<sequence length="81" mass="8561">MAHAPACCPSARGSGDGEIGKPRKVALITGITGQDQRYQWSKPKGPKDVAASLPLQIFNGTFVKLNKASINMLIIVEPSIA</sequence>
<dbReference type="InterPro" id="IPR016082">
    <property type="entry name" value="Ribosomal_uL30_ferredoxin-like"/>
</dbReference>
<gene>
    <name evidence="3" type="ORF">TREES_T100006277</name>
</gene>